<evidence type="ECO:0000256" key="4">
    <source>
        <dbReference type="ARBA" id="ARBA00071970"/>
    </source>
</evidence>
<name>A0A2U1KV15_ARTAN</name>
<dbReference type="InterPro" id="IPR008972">
    <property type="entry name" value="Cupredoxin"/>
</dbReference>
<organism evidence="8 9">
    <name type="scientific">Artemisia annua</name>
    <name type="common">Sweet wormwood</name>
    <dbReference type="NCBI Taxonomy" id="35608"/>
    <lineage>
        <taxon>Eukaryota</taxon>
        <taxon>Viridiplantae</taxon>
        <taxon>Streptophyta</taxon>
        <taxon>Embryophyta</taxon>
        <taxon>Tracheophyta</taxon>
        <taxon>Spermatophyta</taxon>
        <taxon>Magnoliopsida</taxon>
        <taxon>eudicotyledons</taxon>
        <taxon>Gunneridae</taxon>
        <taxon>Pentapetalae</taxon>
        <taxon>asterids</taxon>
        <taxon>campanulids</taxon>
        <taxon>Asterales</taxon>
        <taxon>Asteraceae</taxon>
        <taxon>Asteroideae</taxon>
        <taxon>Anthemideae</taxon>
        <taxon>Artemisiinae</taxon>
        <taxon>Artemisia</taxon>
    </lineage>
</organism>
<protein>
    <recommendedName>
        <fullName evidence="4">Basic blue protein</fullName>
    </recommendedName>
    <alternativeName>
        <fullName evidence="5">Plantacyanin</fullName>
    </alternativeName>
</protein>
<dbReference type="EMBL" id="PKPP01013683">
    <property type="protein sequence ID" value="PWA40595.1"/>
    <property type="molecule type" value="Genomic_DNA"/>
</dbReference>
<keyword evidence="3" id="KW-1015">Disulfide bond</keyword>
<evidence type="ECO:0000256" key="5">
    <source>
        <dbReference type="ARBA" id="ARBA00082491"/>
    </source>
</evidence>
<dbReference type="Proteomes" id="UP000245207">
    <property type="component" value="Unassembled WGS sequence"/>
</dbReference>
<feature type="domain" description="Phytocyanin" evidence="7">
    <location>
        <begin position="30"/>
        <end position="126"/>
    </location>
</feature>
<feature type="chain" id="PRO_5015563770" description="Basic blue protein" evidence="6">
    <location>
        <begin position="30"/>
        <end position="126"/>
    </location>
</feature>
<proteinExistence type="predicted"/>
<dbReference type="InterPro" id="IPR003245">
    <property type="entry name" value="Phytocyanin_dom"/>
</dbReference>
<evidence type="ECO:0000313" key="9">
    <source>
        <dbReference type="Proteomes" id="UP000245207"/>
    </source>
</evidence>
<gene>
    <name evidence="8" type="ORF">CTI12_AA520570</name>
</gene>
<dbReference type="GO" id="GO:0009055">
    <property type="term" value="F:electron transfer activity"/>
    <property type="evidence" value="ECO:0007669"/>
    <property type="project" value="InterPro"/>
</dbReference>
<dbReference type="GO" id="GO:0005886">
    <property type="term" value="C:plasma membrane"/>
    <property type="evidence" value="ECO:0007669"/>
    <property type="project" value="TreeGrafter"/>
</dbReference>
<accession>A0A2U1KV15</accession>
<dbReference type="FunFam" id="2.60.40.420:FF:000013">
    <property type="entry name" value="basic blue protein-like"/>
    <property type="match status" value="1"/>
</dbReference>
<dbReference type="AlphaFoldDB" id="A0A2U1KV15"/>
<feature type="signal peptide" evidence="6">
    <location>
        <begin position="1"/>
        <end position="29"/>
    </location>
</feature>
<evidence type="ECO:0000259" key="7">
    <source>
        <dbReference type="PROSITE" id="PS51485"/>
    </source>
</evidence>
<comment type="caution">
    <text evidence="8">The sequence shown here is derived from an EMBL/GenBank/DDBJ whole genome shotgun (WGS) entry which is preliminary data.</text>
</comment>
<dbReference type="OrthoDB" id="1934652at2759"/>
<evidence type="ECO:0000256" key="1">
    <source>
        <dbReference type="ARBA" id="ARBA00022723"/>
    </source>
</evidence>
<dbReference type="STRING" id="35608.A0A2U1KV15"/>
<dbReference type="PANTHER" id="PTHR33021:SF193">
    <property type="entry name" value="OS06G0218600 PROTEIN"/>
    <property type="match status" value="1"/>
</dbReference>
<keyword evidence="2" id="KW-0186">Copper</keyword>
<dbReference type="PANTHER" id="PTHR33021">
    <property type="entry name" value="BLUE COPPER PROTEIN"/>
    <property type="match status" value="1"/>
</dbReference>
<dbReference type="Gene3D" id="2.60.40.420">
    <property type="entry name" value="Cupredoxins - blue copper proteins"/>
    <property type="match status" value="1"/>
</dbReference>
<keyword evidence="9" id="KW-1185">Reference proteome</keyword>
<dbReference type="SUPFAM" id="SSF49503">
    <property type="entry name" value="Cupredoxins"/>
    <property type="match status" value="1"/>
</dbReference>
<evidence type="ECO:0000256" key="6">
    <source>
        <dbReference type="SAM" id="SignalP"/>
    </source>
</evidence>
<evidence type="ECO:0000313" key="8">
    <source>
        <dbReference type="EMBL" id="PWA40595.1"/>
    </source>
</evidence>
<dbReference type="InterPro" id="IPR039391">
    <property type="entry name" value="Phytocyanin-like"/>
</dbReference>
<dbReference type="PROSITE" id="PS51485">
    <property type="entry name" value="PHYTOCYANIN"/>
    <property type="match status" value="1"/>
</dbReference>
<dbReference type="GO" id="GO:0046872">
    <property type="term" value="F:metal ion binding"/>
    <property type="evidence" value="ECO:0007669"/>
    <property type="project" value="UniProtKB-KW"/>
</dbReference>
<evidence type="ECO:0000256" key="3">
    <source>
        <dbReference type="ARBA" id="ARBA00023157"/>
    </source>
</evidence>
<evidence type="ECO:0000256" key="2">
    <source>
        <dbReference type="ARBA" id="ARBA00023008"/>
    </source>
</evidence>
<keyword evidence="6" id="KW-0732">Signal</keyword>
<sequence>MAMGRGNALMAAALFCLVVVAFQSEVSHAKTYIVGDAKGWTYGAQFWPTGKSFNAGDVLVFKYLHGAHTVAVVNQAGLDSCSVIPKDAKVFTSGNDQITLVSGNNNFIDSIADHCNRGLKMTVDAV</sequence>
<keyword evidence="1" id="KW-0479">Metal-binding</keyword>
<dbReference type="Pfam" id="PF02298">
    <property type="entry name" value="Cu_bind_like"/>
    <property type="match status" value="1"/>
</dbReference>
<reference evidence="8 9" key="1">
    <citation type="journal article" date="2018" name="Mol. Plant">
        <title>The genome of Artemisia annua provides insight into the evolution of Asteraceae family and artemisinin biosynthesis.</title>
        <authorList>
            <person name="Shen Q."/>
            <person name="Zhang L."/>
            <person name="Liao Z."/>
            <person name="Wang S."/>
            <person name="Yan T."/>
            <person name="Shi P."/>
            <person name="Liu M."/>
            <person name="Fu X."/>
            <person name="Pan Q."/>
            <person name="Wang Y."/>
            <person name="Lv Z."/>
            <person name="Lu X."/>
            <person name="Zhang F."/>
            <person name="Jiang W."/>
            <person name="Ma Y."/>
            <person name="Chen M."/>
            <person name="Hao X."/>
            <person name="Li L."/>
            <person name="Tang Y."/>
            <person name="Lv G."/>
            <person name="Zhou Y."/>
            <person name="Sun X."/>
            <person name="Brodelius P.E."/>
            <person name="Rose J.K.C."/>
            <person name="Tang K."/>
        </authorList>
    </citation>
    <scope>NUCLEOTIDE SEQUENCE [LARGE SCALE GENOMIC DNA]</scope>
    <source>
        <strain evidence="9">cv. Huhao1</strain>
        <tissue evidence="8">Leaf</tissue>
    </source>
</reference>